<dbReference type="InterPro" id="IPR004408">
    <property type="entry name" value="Biotin_CoA_COase_ligase"/>
</dbReference>
<evidence type="ECO:0000256" key="2">
    <source>
        <dbReference type="ARBA" id="ARBA00022598"/>
    </source>
</evidence>
<evidence type="ECO:0000313" key="5">
    <source>
        <dbReference type="EMBL" id="KIL66022.1"/>
    </source>
</evidence>
<dbReference type="GO" id="GO:0004077">
    <property type="term" value="F:biotin--[biotin carboxyl-carrier protein] ligase activity"/>
    <property type="evidence" value="ECO:0007669"/>
    <property type="project" value="InterPro"/>
</dbReference>
<dbReference type="OrthoDB" id="10250105at2759"/>
<feature type="transmembrane region" description="Helical" evidence="3">
    <location>
        <begin position="427"/>
        <end position="447"/>
    </location>
</feature>
<keyword evidence="6" id="KW-1185">Reference proteome</keyword>
<dbReference type="InParanoid" id="A0A0C2WW61"/>
<dbReference type="InterPro" id="IPR045864">
    <property type="entry name" value="aa-tRNA-synth_II/BPL/LPL"/>
</dbReference>
<dbReference type="NCBIfam" id="TIGR00121">
    <property type="entry name" value="birA_ligase"/>
    <property type="match status" value="1"/>
</dbReference>
<reference evidence="5 6" key="1">
    <citation type="submission" date="2014-04" db="EMBL/GenBank/DDBJ databases">
        <title>Evolutionary Origins and Diversification of the Mycorrhizal Mutualists.</title>
        <authorList>
            <consortium name="DOE Joint Genome Institute"/>
            <consortium name="Mycorrhizal Genomics Consortium"/>
            <person name="Kohler A."/>
            <person name="Kuo A."/>
            <person name="Nagy L.G."/>
            <person name="Floudas D."/>
            <person name="Copeland A."/>
            <person name="Barry K.W."/>
            <person name="Cichocki N."/>
            <person name="Veneault-Fourrey C."/>
            <person name="LaButti K."/>
            <person name="Lindquist E.A."/>
            <person name="Lipzen A."/>
            <person name="Lundell T."/>
            <person name="Morin E."/>
            <person name="Murat C."/>
            <person name="Riley R."/>
            <person name="Ohm R."/>
            <person name="Sun H."/>
            <person name="Tunlid A."/>
            <person name="Henrissat B."/>
            <person name="Grigoriev I.V."/>
            <person name="Hibbett D.S."/>
            <person name="Martin F."/>
        </authorList>
    </citation>
    <scope>NUCLEOTIDE SEQUENCE [LARGE SCALE GENOMIC DNA]</scope>
    <source>
        <strain evidence="5 6">Koide BX008</strain>
    </source>
</reference>
<dbReference type="PROSITE" id="PS51733">
    <property type="entry name" value="BPL_LPL_CATALYTIC"/>
    <property type="match status" value="1"/>
</dbReference>
<comment type="similarity">
    <text evidence="1">Belongs to the biotin--protein ligase family.</text>
</comment>
<feature type="transmembrane region" description="Helical" evidence="3">
    <location>
        <begin position="468"/>
        <end position="493"/>
    </location>
</feature>
<evidence type="ECO:0000259" key="4">
    <source>
        <dbReference type="PROSITE" id="PS51733"/>
    </source>
</evidence>
<dbReference type="EMBL" id="KN818238">
    <property type="protein sequence ID" value="KIL66022.1"/>
    <property type="molecule type" value="Genomic_DNA"/>
</dbReference>
<dbReference type="Pfam" id="PF03099">
    <property type="entry name" value="BPL_LplA_LipB"/>
    <property type="match status" value="1"/>
</dbReference>
<keyword evidence="3" id="KW-0812">Transmembrane</keyword>
<dbReference type="SUPFAM" id="SSF55681">
    <property type="entry name" value="Class II aaRS and biotin synthetases"/>
    <property type="match status" value="1"/>
</dbReference>
<keyword evidence="3" id="KW-1133">Transmembrane helix</keyword>
<feature type="transmembrane region" description="Helical" evidence="3">
    <location>
        <begin position="499"/>
        <end position="522"/>
    </location>
</feature>
<keyword evidence="3" id="KW-0472">Membrane</keyword>
<dbReference type="PANTHER" id="PTHR12835:SF5">
    <property type="entry name" value="BIOTIN--PROTEIN LIGASE"/>
    <property type="match status" value="1"/>
</dbReference>
<dbReference type="STRING" id="946122.A0A0C2WW61"/>
<dbReference type="InterPro" id="IPR004143">
    <property type="entry name" value="BPL_LPL_catalytic"/>
</dbReference>
<proteinExistence type="inferred from homology"/>
<dbReference type="Gene3D" id="3.30.930.10">
    <property type="entry name" value="Bira Bifunctional Protein, Domain 2"/>
    <property type="match status" value="1"/>
</dbReference>
<evidence type="ECO:0000313" key="6">
    <source>
        <dbReference type="Proteomes" id="UP000054549"/>
    </source>
</evidence>
<dbReference type="AlphaFoldDB" id="A0A0C2WW61"/>
<accession>A0A0C2WW61</accession>
<evidence type="ECO:0000256" key="3">
    <source>
        <dbReference type="SAM" id="Phobius"/>
    </source>
</evidence>
<feature type="domain" description="BPL/LPL catalytic" evidence="4">
    <location>
        <begin position="106"/>
        <end position="317"/>
    </location>
</feature>
<sequence length="591" mass="65117">MASHPLPQFLTSNPSTPSAVASVLDSLASPNVGSQLTEFVDKHDTFRFYPFSDRVEILREARSQSPQEEQPVRSIIACLDGRLPERGLTPLFDLGLYYQVLSEARKQYESLLDPDAWAIGDVLLYGETVTSTQTMLEKNPAFLSKLIPPFVSLATQQLTGRGRGTNVWYSPSGCLQFSLHLRVPLSEFPANKLVFIQYLFALAVSEACREDSVLGVHAGQVKLKWPNDLYAFIGDEKKKIGGILVNTSFMDGKVDIVIGCGLNVLNPPPLGSLSQLSPGQNLSMERIAALIMARFKPFWELFVQERGSFEPFNKLYLDSNQVITLTTTNPPKTVRIVGITPDHGLLRTVPTEKEGGGGFVDIQPDLNSFDFVQDMSHHQASGQPQDDLAAYFKNSVSTVHLYADNFEHDVVKPAFASSHMFFKERPITATFVAIFSLLSFLPVLSFVSVQRSYSTLYASYIFESGTSLFVAVAVVTFALLAMVLACGLALIAFLSFLLFALFVNFFTALFITGLVTFAYLLLRLAMLVREQGSAGVSHWVAEIQDFLLHSPSVNRAYAALQSRSPMHGSDSETIVAQATPASTIAYVKDEK</sequence>
<dbReference type="GO" id="GO:0005737">
    <property type="term" value="C:cytoplasm"/>
    <property type="evidence" value="ECO:0007669"/>
    <property type="project" value="TreeGrafter"/>
</dbReference>
<keyword evidence="2" id="KW-0436">Ligase</keyword>
<dbReference type="PANTHER" id="PTHR12835">
    <property type="entry name" value="BIOTIN PROTEIN LIGASE"/>
    <property type="match status" value="1"/>
</dbReference>
<name>A0A0C2WW61_AMAMK</name>
<organism evidence="5 6">
    <name type="scientific">Amanita muscaria (strain Koide BX008)</name>
    <dbReference type="NCBI Taxonomy" id="946122"/>
    <lineage>
        <taxon>Eukaryota</taxon>
        <taxon>Fungi</taxon>
        <taxon>Dikarya</taxon>
        <taxon>Basidiomycota</taxon>
        <taxon>Agaricomycotina</taxon>
        <taxon>Agaricomycetes</taxon>
        <taxon>Agaricomycetidae</taxon>
        <taxon>Agaricales</taxon>
        <taxon>Pluteineae</taxon>
        <taxon>Amanitaceae</taxon>
        <taxon>Amanita</taxon>
    </lineage>
</organism>
<dbReference type="Proteomes" id="UP000054549">
    <property type="component" value="Unassembled WGS sequence"/>
</dbReference>
<dbReference type="HOGENOM" id="CLU_461483_0_0_1"/>
<evidence type="ECO:0000256" key="1">
    <source>
        <dbReference type="ARBA" id="ARBA00009934"/>
    </source>
</evidence>
<dbReference type="CDD" id="cd16442">
    <property type="entry name" value="BPL"/>
    <property type="match status" value="1"/>
</dbReference>
<protein>
    <recommendedName>
        <fullName evidence="4">BPL/LPL catalytic domain-containing protein</fullName>
    </recommendedName>
</protein>
<gene>
    <name evidence="5" type="ORF">M378DRAFT_10323</name>
</gene>